<dbReference type="OrthoDB" id="9804511at2"/>
<evidence type="ECO:0000259" key="3">
    <source>
        <dbReference type="Pfam" id="PF17678"/>
    </source>
</evidence>
<dbReference type="InterPro" id="IPR012939">
    <property type="entry name" value="Glyco_hydro_92"/>
</dbReference>
<protein>
    <submittedName>
        <fullName evidence="4">Putative alpha-1,2-mannosidase</fullName>
    </submittedName>
</protein>
<dbReference type="PANTHER" id="PTHR12143">
    <property type="entry name" value="PEPTIDE N-GLYCANASE PNGASE -RELATED"/>
    <property type="match status" value="1"/>
</dbReference>
<dbReference type="Proteomes" id="UP000244013">
    <property type="component" value="Unassembled WGS sequence"/>
</dbReference>
<dbReference type="GO" id="GO:0005975">
    <property type="term" value="P:carbohydrate metabolic process"/>
    <property type="evidence" value="ECO:0007669"/>
    <property type="project" value="InterPro"/>
</dbReference>
<dbReference type="InterPro" id="IPR041371">
    <property type="entry name" value="GH92_N"/>
</dbReference>
<evidence type="ECO:0000313" key="4">
    <source>
        <dbReference type="EMBL" id="PTW47992.1"/>
    </source>
</evidence>
<sequence length="755" mass="80563">MSDYFRHPTPVNIPASTPAKAGAQLGNVANAGPRSVTSAFPPGPRPSPGARGFRTALLLAAILGTPAALAAQETPADLVDPFVGTLADFGQLSPAAVAPFGIMQLGPDTSPANHAGYDHAATTLLGFSHTRGVGVGCGGAGGDLMISLRYAGASGPALIDKRSETARPGIYRVRYDGGILAEMAATRGAGVLRFTLPRAGAVDLRIDPRHSYSKRLAASWTSLTSDDLRADLVAGTVCDQGAYHLHTASRILVNGRPIHQTLTAGANDLATLHIVGKAGDAIEIRTGLSTVDGRGAASVRDTELGNKSLAAVASNTRAAWNRILGRVALSGSRDQRALFYTSLYRVMETPVAIDDPDGRHRDKDGAVQTSSKGRTRYANWSLWDNYRTQMPLLALIQPERSADIANSLVALYAGGKAQWSTPREPFLTVRTEHAGIALLDMHRKGIAFNAGAALAGMAADSDTLKRGTPDEQIEAAYDDWATAELARDLGRADLAQTFTAKAQSYRPMWRSVFQTPGVDGDVVKARGLYQGTLWQYRWAPIFDLPWMTATVGRERMLGELHHFFDAGLFNMTNEPDIQVPWMFAALGQPQATASLVRTILTKPIAHPYTNSGKLPVPFVGRSFALSPQGLADGMDDDAGGMTAWYVFATLGLYPLVPGEPWYVVTTPAFARSDIDLGSGRRLTIRRDGPEDGVIARTSLNGRALPDFRVDHAALLRGGILAITTVAPPVGTARRNVPQLQDSAAKTLTDGARRRR</sequence>
<feature type="domain" description="Glycosyl hydrolase family 92" evidence="2">
    <location>
        <begin position="621"/>
        <end position="723"/>
    </location>
</feature>
<reference evidence="4 5" key="1">
    <citation type="submission" date="2018-04" db="EMBL/GenBank/DDBJ databases">
        <title>Genomic Encyclopedia of Type Strains, Phase III (KMG-III): the genomes of soil and plant-associated and newly described type strains.</title>
        <authorList>
            <person name="Whitman W."/>
        </authorList>
    </citation>
    <scope>NUCLEOTIDE SEQUENCE [LARGE SCALE GENOMIC DNA]</scope>
    <source>
        <strain evidence="4 5">MA-olki</strain>
    </source>
</reference>
<dbReference type="Gene3D" id="2.70.98.10">
    <property type="match status" value="1"/>
</dbReference>
<feature type="domain" description="Glycosyl hydrolase family 92 N-terminal" evidence="3">
    <location>
        <begin position="78"/>
        <end position="250"/>
    </location>
</feature>
<dbReference type="EMBL" id="QAYE01000002">
    <property type="protein sequence ID" value="PTW47992.1"/>
    <property type="molecule type" value="Genomic_DNA"/>
</dbReference>
<evidence type="ECO:0000259" key="2">
    <source>
        <dbReference type="Pfam" id="PF07971"/>
    </source>
</evidence>
<dbReference type="GO" id="GO:0000224">
    <property type="term" value="F:peptide-N4-(N-acetyl-beta-glucosaminyl)asparagine amidase activity"/>
    <property type="evidence" value="ECO:0007669"/>
    <property type="project" value="TreeGrafter"/>
</dbReference>
<dbReference type="InterPro" id="IPR008928">
    <property type="entry name" value="6-hairpin_glycosidase_sf"/>
</dbReference>
<dbReference type="GO" id="GO:0006516">
    <property type="term" value="P:glycoprotein catabolic process"/>
    <property type="evidence" value="ECO:0007669"/>
    <property type="project" value="TreeGrafter"/>
</dbReference>
<dbReference type="Pfam" id="PF17678">
    <property type="entry name" value="Glyco_hydro_92N"/>
    <property type="match status" value="1"/>
</dbReference>
<feature type="domain" description="Glycosyl hydrolase family 92" evidence="2">
    <location>
        <begin position="472"/>
        <end position="601"/>
    </location>
</feature>
<dbReference type="Pfam" id="PF07971">
    <property type="entry name" value="Glyco_hydro_92"/>
    <property type="match status" value="3"/>
</dbReference>
<dbReference type="PANTHER" id="PTHR12143:SF39">
    <property type="entry name" value="SECRETED PROTEIN"/>
    <property type="match status" value="1"/>
</dbReference>
<comment type="caution">
    <text evidence="4">The sequence shown here is derived from an EMBL/GenBank/DDBJ whole genome shotgun (WGS) entry which is preliminary data.</text>
</comment>
<feature type="domain" description="Glycosyl hydrolase family 92" evidence="2">
    <location>
        <begin position="296"/>
        <end position="462"/>
    </location>
</feature>
<gene>
    <name evidence="4" type="ORF">C8J25_10281</name>
</gene>
<dbReference type="Gene3D" id="3.30.2080.10">
    <property type="entry name" value="GH92 mannosidase domain"/>
    <property type="match status" value="1"/>
</dbReference>
<proteinExistence type="predicted"/>
<evidence type="ECO:0000256" key="1">
    <source>
        <dbReference type="SAM" id="MobiDB-lite"/>
    </source>
</evidence>
<dbReference type="Gene3D" id="1.20.1050.60">
    <property type="entry name" value="alpha-1,2-mannosidase"/>
    <property type="match status" value="1"/>
</dbReference>
<organism evidence="4 5">
    <name type="scientific">Sphingomonas faeni</name>
    <dbReference type="NCBI Taxonomy" id="185950"/>
    <lineage>
        <taxon>Bacteria</taxon>
        <taxon>Pseudomonadati</taxon>
        <taxon>Pseudomonadota</taxon>
        <taxon>Alphaproteobacteria</taxon>
        <taxon>Sphingomonadales</taxon>
        <taxon>Sphingomonadaceae</taxon>
        <taxon>Sphingomonas</taxon>
    </lineage>
</organism>
<dbReference type="GO" id="GO:0030246">
    <property type="term" value="F:carbohydrate binding"/>
    <property type="evidence" value="ECO:0007669"/>
    <property type="project" value="InterPro"/>
</dbReference>
<dbReference type="AlphaFoldDB" id="A0A2T5U908"/>
<evidence type="ECO:0000313" key="5">
    <source>
        <dbReference type="Proteomes" id="UP000244013"/>
    </source>
</evidence>
<dbReference type="InterPro" id="IPR050883">
    <property type="entry name" value="PNGase"/>
</dbReference>
<dbReference type="InterPro" id="IPR014718">
    <property type="entry name" value="GH-type_carb-bd"/>
</dbReference>
<dbReference type="Gene3D" id="1.20.1610.10">
    <property type="entry name" value="alpha-1,2-mannosidases domains"/>
    <property type="match status" value="1"/>
</dbReference>
<feature type="region of interest" description="Disordered" evidence="1">
    <location>
        <begin position="733"/>
        <end position="755"/>
    </location>
</feature>
<dbReference type="GO" id="GO:0005829">
    <property type="term" value="C:cytosol"/>
    <property type="evidence" value="ECO:0007669"/>
    <property type="project" value="TreeGrafter"/>
</dbReference>
<name>A0A2T5U908_9SPHN</name>
<dbReference type="SUPFAM" id="SSF48208">
    <property type="entry name" value="Six-hairpin glycosidases"/>
    <property type="match status" value="1"/>
</dbReference>
<accession>A0A2T5U908</accession>